<name>A0ABP5GIT1_9MICC</name>
<dbReference type="Pfam" id="PF00348">
    <property type="entry name" value="polyprenyl_synt"/>
    <property type="match status" value="1"/>
</dbReference>
<evidence type="ECO:0000256" key="1">
    <source>
        <dbReference type="ARBA" id="ARBA00001946"/>
    </source>
</evidence>
<organism evidence="7 8">
    <name type="scientific">Yaniella flava</name>
    <dbReference type="NCBI Taxonomy" id="287930"/>
    <lineage>
        <taxon>Bacteria</taxon>
        <taxon>Bacillati</taxon>
        <taxon>Actinomycetota</taxon>
        <taxon>Actinomycetes</taxon>
        <taxon>Micrococcales</taxon>
        <taxon>Micrococcaceae</taxon>
        <taxon>Yaniella</taxon>
    </lineage>
</organism>
<keyword evidence="3 6" id="KW-0808">Transferase</keyword>
<dbReference type="InterPro" id="IPR033749">
    <property type="entry name" value="Polyprenyl_synt_CS"/>
</dbReference>
<dbReference type="CDD" id="cd00685">
    <property type="entry name" value="Trans_IPPS_HT"/>
    <property type="match status" value="1"/>
</dbReference>
<protein>
    <submittedName>
        <fullName evidence="7">Uncharacterized protein</fullName>
    </submittedName>
</protein>
<comment type="similarity">
    <text evidence="2 6">Belongs to the FPP/GGPP synthase family.</text>
</comment>
<keyword evidence="5" id="KW-0460">Magnesium</keyword>
<comment type="caution">
    <text evidence="7">The sequence shown here is derived from an EMBL/GenBank/DDBJ whole genome shotgun (WGS) entry which is preliminary data.</text>
</comment>
<dbReference type="SFLD" id="SFLDS00005">
    <property type="entry name" value="Isoprenoid_Synthase_Type_I"/>
    <property type="match status" value="1"/>
</dbReference>
<gene>
    <name evidence="7" type="ORF">GCM10009720_27850</name>
</gene>
<dbReference type="EMBL" id="BAAAMN010000061">
    <property type="protein sequence ID" value="GAA2045385.1"/>
    <property type="molecule type" value="Genomic_DNA"/>
</dbReference>
<dbReference type="Proteomes" id="UP001501461">
    <property type="component" value="Unassembled WGS sequence"/>
</dbReference>
<keyword evidence="8" id="KW-1185">Reference proteome</keyword>
<sequence length="355" mass="38199">MSSQVSLIPQTSPGKLFQADVDQRLRDFVEEKTRGAHTPAMRDLWQHIANATHGGKRARPMLVNLGYQVAGDVPEPRLLDTACAFELLHTALVMHDDIIDQDFVRRGQPTLSAHYRDAATTQGQSASQAEHVGHSAAILAGDVLISQAVGLLTRACGDHPNGTQVIDVFHDAILQSAAGELDDVLYSAHLVSPKLNDVLGMHRLKTAAYSFDAPLRVGALLGGADCQTVTRLGQIGTLLGSCYQIIDDVLGTFGDCAVTGKPNDSDIREGKITVLIALAERNSQTASAVKAWRAGRLSDAALRGVLVAQGVESQARELAEQCCVTARDTLTELSIGQEVRQAFLELMDDLLERKH</sequence>
<dbReference type="PANTHER" id="PTHR12001:SF85">
    <property type="entry name" value="SHORT CHAIN ISOPRENYL DIPHOSPHATE SYNTHASE"/>
    <property type="match status" value="1"/>
</dbReference>
<evidence type="ECO:0000256" key="6">
    <source>
        <dbReference type="RuleBase" id="RU004466"/>
    </source>
</evidence>
<proteinExistence type="inferred from homology"/>
<dbReference type="PANTHER" id="PTHR12001">
    <property type="entry name" value="GERANYLGERANYL PYROPHOSPHATE SYNTHASE"/>
    <property type="match status" value="1"/>
</dbReference>
<dbReference type="RefSeq" id="WP_343959820.1">
    <property type="nucleotide sequence ID" value="NZ_BAAAMN010000061.1"/>
</dbReference>
<evidence type="ECO:0000256" key="2">
    <source>
        <dbReference type="ARBA" id="ARBA00006706"/>
    </source>
</evidence>
<accession>A0ABP5GIT1</accession>
<dbReference type="Gene3D" id="1.10.600.10">
    <property type="entry name" value="Farnesyl Diphosphate Synthase"/>
    <property type="match status" value="1"/>
</dbReference>
<evidence type="ECO:0000256" key="4">
    <source>
        <dbReference type="ARBA" id="ARBA00022723"/>
    </source>
</evidence>
<reference evidence="8" key="1">
    <citation type="journal article" date="2019" name="Int. J. Syst. Evol. Microbiol.">
        <title>The Global Catalogue of Microorganisms (GCM) 10K type strain sequencing project: providing services to taxonomists for standard genome sequencing and annotation.</title>
        <authorList>
            <consortium name="The Broad Institute Genomics Platform"/>
            <consortium name="The Broad Institute Genome Sequencing Center for Infectious Disease"/>
            <person name="Wu L."/>
            <person name="Ma J."/>
        </authorList>
    </citation>
    <scope>NUCLEOTIDE SEQUENCE [LARGE SCALE GENOMIC DNA]</scope>
    <source>
        <strain evidence="8">JCM 13595</strain>
    </source>
</reference>
<dbReference type="InterPro" id="IPR008949">
    <property type="entry name" value="Isoprenoid_synthase_dom_sf"/>
</dbReference>
<evidence type="ECO:0000313" key="7">
    <source>
        <dbReference type="EMBL" id="GAA2045385.1"/>
    </source>
</evidence>
<evidence type="ECO:0000256" key="5">
    <source>
        <dbReference type="ARBA" id="ARBA00022842"/>
    </source>
</evidence>
<evidence type="ECO:0000313" key="8">
    <source>
        <dbReference type="Proteomes" id="UP001501461"/>
    </source>
</evidence>
<dbReference type="PROSITE" id="PS00723">
    <property type="entry name" value="POLYPRENYL_SYNTHASE_1"/>
    <property type="match status" value="1"/>
</dbReference>
<evidence type="ECO:0000256" key="3">
    <source>
        <dbReference type="ARBA" id="ARBA00022679"/>
    </source>
</evidence>
<dbReference type="PROSITE" id="PS00444">
    <property type="entry name" value="POLYPRENYL_SYNTHASE_2"/>
    <property type="match status" value="1"/>
</dbReference>
<keyword evidence="4" id="KW-0479">Metal-binding</keyword>
<dbReference type="InterPro" id="IPR000092">
    <property type="entry name" value="Polyprenyl_synt"/>
</dbReference>
<comment type="cofactor">
    <cofactor evidence="1">
        <name>Mg(2+)</name>
        <dbReference type="ChEBI" id="CHEBI:18420"/>
    </cofactor>
</comment>
<dbReference type="SUPFAM" id="SSF48576">
    <property type="entry name" value="Terpenoid synthases"/>
    <property type="match status" value="1"/>
</dbReference>